<dbReference type="AlphaFoldDB" id="A0A8J3B4T9"/>
<protein>
    <submittedName>
        <fullName evidence="2">Septum formation initiator</fullName>
    </submittedName>
</protein>
<dbReference type="RefSeq" id="WP_189170473.1">
    <property type="nucleotide sequence ID" value="NZ_BMQB01000005.1"/>
</dbReference>
<keyword evidence="3" id="KW-1185">Reference proteome</keyword>
<dbReference type="InterPro" id="IPR022521">
    <property type="entry name" value="Rv3660c"/>
</dbReference>
<dbReference type="Pfam" id="PF26563">
    <property type="entry name" value="Rv3660c_N"/>
    <property type="match status" value="1"/>
</dbReference>
<dbReference type="PANTHER" id="PTHR43384:SF11">
    <property type="entry name" value="SEPTUM SITE DETERMINING PROTEIN"/>
    <property type="match status" value="1"/>
</dbReference>
<gene>
    <name evidence="2" type="ORF">GCM10010123_27010</name>
</gene>
<reference evidence="2" key="1">
    <citation type="journal article" date="2014" name="Int. J. Syst. Evol. Microbiol.">
        <title>Complete genome sequence of Corynebacterium casei LMG S-19264T (=DSM 44701T), isolated from a smear-ripened cheese.</title>
        <authorList>
            <consortium name="US DOE Joint Genome Institute (JGI-PGF)"/>
            <person name="Walter F."/>
            <person name="Albersmeier A."/>
            <person name="Kalinowski J."/>
            <person name="Ruckert C."/>
        </authorList>
    </citation>
    <scope>NUCLEOTIDE SEQUENCE</scope>
    <source>
        <strain evidence="2">JCM 3090</strain>
    </source>
</reference>
<dbReference type="GO" id="GO:0005524">
    <property type="term" value="F:ATP binding"/>
    <property type="evidence" value="ECO:0007669"/>
    <property type="project" value="TreeGrafter"/>
</dbReference>
<organism evidence="2 3">
    <name type="scientific">Pilimelia anulata</name>
    <dbReference type="NCBI Taxonomy" id="53371"/>
    <lineage>
        <taxon>Bacteria</taxon>
        <taxon>Bacillati</taxon>
        <taxon>Actinomycetota</taxon>
        <taxon>Actinomycetes</taxon>
        <taxon>Micromonosporales</taxon>
        <taxon>Micromonosporaceae</taxon>
        <taxon>Pilimelia</taxon>
    </lineage>
</organism>
<dbReference type="InterPro" id="IPR059050">
    <property type="entry name" value="Rv3660c_N"/>
</dbReference>
<evidence type="ECO:0000313" key="3">
    <source>
        <dbReference type="Proteomes" id="UP000649739"/>
    </source>
</evidence>
<dbReference type="GO" id="GO:0051782">
    <property type="term" value="P:negative regulation of cell division"/>
    <property type="evidence" value="ECO:0007669"/>
    <property type="project" value="TreeGrafter"/>
</dbReference>
<reference evidence="2" key="2">
    <citation type="submission" date="2020-09" db="EMBL/GenBank/DDBJ databases">
        <authorList>
            <person name="Sun Q."/>
            <person name="Ohkuma M."/>
        </authorList>
    </citation>
    <scope>NUCLEOTIDE SEQUENCE</scope>
    <source>
        <strain evidence="2">JCM 3090</strain>
    </source>
</reference>
<dbReference type="PANTHER" id="PTHR43384">
    <property type="entry name" value="SEPTUM SITE-DETERMINING PROTEIN MIND HOMOLOG, CHLOROPLASTIC-RELATED"/>
    <property type="match status" value="1"/>
</dbReference>
<dbReference type="GO" id="GO:0009898">
    <property type="term" value="C:cytoplasmic side of plasma membrane"/>
    <property type="evidence" value="ECO:0007669"/>
    <property type="project" value="TreeGrafter"/>
</dbReference>
<evidence type="ECO:0000259" key="1">
    <source>
        <dbReference type="Pfam" id="PF26563"/>
    </source>
</evidence>
<dbReference type="Gene3D" id="3.40.50.300">
    <property type="entry name" value="P-loop containing nucleotide triphosphate hydrolases"/>
    <property type="match status" value="1"/>
</dbReference>
<dbReference type="SUPFAM" id="SSF52540">
    <property type="entry name" value="P-loop containing nucleoside triphosphate hydrolases"/>
    <property type="match status" value="1"/>
</dbReference>
<dbReference type="Proteomes" id="UP000649739">
    <property type="component" value="Unassembled WGS sequence"/>
</dbReference>
<name>A0A8J3B4T9_9ACTN</name>
<dbReference type="NCBIfam" id="TIGR03815">
    <property type="entry name" value="CpaE_hom_Actino"/>
    <property type="match status" value="1"/>
</dbReference>
<dbReference type="GO" id="GO:0005829">
    <property type="term" value="C:cytosol"/>
    <property type="evidence" value="ECO:0007669"/>
    <property type="project" value="TreeGrafter"/>
</dbReference>
<comment type="caution">
    <text evidence="2">The sequence shown here is derived from an EMBL/GenBank/DDBJ whole genome shotgun (WGS) entry which is preliminary data.</text>
</comment>
<accession>A0A8J3B4T9</accession>
<dbReference type="InterPro" id="IPR050625">
    <property type="entry name" value="ParA/MinD_ATPase"/>
</dbReference>
<evidence type="ECO:0000313" key="2">
    <source>
        <dbReference type="EMBL" id="GGJ95717.1"/>
    </source>
</evidence>
<dbReference type="InterPro" id="IPR027417">
    <property type="entry name" value="P-loop_NTPase"/>
</dbReference>
<dbReference type="GO" id="GO:0016887">
    <property type="term" value="F:ATP hydrolysis activity"/>
    <property type="evidence" value="ECO:0007669"/>
    <property type="project" value="TreeGrafter"/>
</dbReference>
<sequence>MPRRSPVPATPPGPVHPLLVTADRDLLDDILRLAAAAGVELRVALDPTAARPNHAGAPLVLLGVDQAGAWSRADLPRHDRVVLVARGTQPPAELAERVGAAYVAQLPEAEHWLVARLGDPPPGRRARTIAVLSGRGGAGGSVLATALARTAAHSSLGTLLVDADPLGGGLDLLLGWEELDGLRWPELTAARGRVDAPALVRALPGRGGLSLLSWDRGTAGDLPAAAMAAALDAGRRGRDLVVVDVPRYLSAAAIRALSAADRALVVVPAELRATAAAARVVAAAAAHQQRIEAVVRGPAPGRLRAIEVAEALGVPLIGTLRPEPGLAAALERGRAPAANPRGPLATLCRQLLVDLLGPSRAVAA</sequence>
<dbReference type="EMBL" id="BMQB01000005">
    <property type="protein sequence ID" value="GGJ95717.1"/>
    <property type="molecule type" value="Genomic_DNA"/>
</dbReference>
<feature type="domain" description="Rv3660c-like CheY-like N-terminal" evidence="1">
    <location>
        <begin position="20"/>
        <end position="122"/>
    </location>
</feature>
<proteinExistence type="predicted"/>